<dbReference type="EMBL" id="CP043311">
    <property type="protein sequence ID" value="QEY63346.1"/>
    <property type="molecule type" value="Genomic_DNA"/>
</dbReference>
<reference evidence="1 2" key="1">
    <citation type="submission" date="2019-08" db="EMBL/GenBank/DDBJ databases">
        <title>Whole-genome Sequencing of e-waste polymer degrading bacterium Pseudomonas sp. strain PE08.</title>
        <authorList>
            <person name="Kirdat K."/>
            <person name="Debbarma P."/>
            <person name="Narawade N."/>
            <person name="Suyal D."/>
            <person name="Thorat V."/>
            <person name="Shouche Y."/>
            <person name="Goel R."/>
            <person name="Yadav A."/>
        </authorList>
    </citation>
    <scope>NUCLEOTIDE SEQUENCE [LARGE SCALE GENOMIC DNA]</scope>
    <source>
        <strain evidence="1 2">PE08</strain>
    </source>
</reference>
<sequence>MSARFSVKKVPRSHSKGIRNGEVLGGTALDAYWYRIIDKATGDFVGGKHEDEAMAMGECVRLNTRT</sequence>
<name>A0A5J6QRM6_9GAMM</name>
<evidence type="ECO:0000313" key="2">
    <source>
        <dbReference type="Proteomes" id="UP000327179"/>
    </source>
</evidence>
<dbReference type="RefSeq" id="WP_151133993.1">
    <property type="nucleotide sequence ID" value="NZ_CP043311.1"/>
</dbReference>
<dbReference type="AlphaFoldDB" id="A0A5J6QRM6"/>
<dbReference type="Proteomes" id="UP000327179">
    <property type="component" value="Chromosome"/>
</dbReference>
<keyword evidence="2" id="KW-1185">Reference proteome</keyword>
<gene>
    <name evidence="1" type="ORF">FXN65_15275</name>
</gene>
<dbReference type="KEGG" id="plal:FXN65_15275"/>
<organism evidence="1 2">
    <name type="scientific">Metapseudomonas lalkuanensis</name>
    <dbReference type="NCBI Taxonomy" id="2604832"/>
    <lineage>
        <taxon>Bacteria</taxon>
        <taxon>Pseudomonadati</taxon>
        <taxon>Pseudomonadota</taxon>
        <taxon>Gammaproteobacteria</taxon>
        <taxon>Pseudomonadales</taxon>
        <taxon>Pseudomonadaceae</taxon>
        <taxon>Metapseudomonas</taxon>
    </lineage>
</organism>
<evidence type="ECO:0000313" key="1">
    <source>
        <dbReference type="EMBL" id="QEY63346.1"/>
    </source>
</evidence>
<protein>
    <submittedName>
        <fullName evidence="1">Uncharacterized protein</fullName>
    </submittedName>
</protein>
<proteinExistence type="predicted"/>
<accession>A0A5J6QRM6</accession>